<dbReference type="InterPro" id="IPR045116">
    <property type="entry name" value="Clp1/Grc3"/>
</dbReference>
<dbReference type="InterPro" id="IPR027417">
    <property type="entry name" value="P-loop_NTPase"/>
</dbReference>
<dbReference type="GO" id="GO:0005524">
    <property type="term" value="F:ATP binding"/>
    <property type="evidence" value="ECO:0007669"/>
    <property type="project" value="UniProtKB-KW"/>
</dbReference>
<feature type="compositionally biased region" description="Polar residues" evidence="12">
    <location>
        <begin position="588"/>
        <end position="598"/>
    </location>
</feature>
<dbReference type="EMBL" id="PDNA01000056">
    <property type="protein sequence ID" value="PGH18674.1"/>
    <property type="molecule type" value="Genomic_DNA"/>
</dbReference>
<gene>
    <name evidence="14" type="ORF">AJ80_04422</name>
</gene>
<evidence type="ECO:0000256" key="11">
    <source>
        <dbReference type="ARBA" id="ARBA00023242"/>
    </source>
</evidence>
<keyword evidence="15" id="KW-1185">Reference proteome</keyword>
<evidence type="ECO:0000256" key="6">
    <source>
        <dbReference type="ARBA" id="ARBA00022552"/>
    </source>
</evidence>
<feature type="domain" description="Clp1 P-loop" evidence="13">
    <location>
        <begin position="305"/>
        <end position="507"/>
    </location>
</feature>
<dbReference type="Proteomes" id="UP000224634">
    <property type="component" value="Unassembled WGS sequence"/>
</dbReference>
<evidence type="ECO:0000256" key="4">
    <source>
        <dbReference type="ARBA" id="ARBA00018706"/>
    </source>
</evidence>
<accession>A0A2B7Y3J3</accession>
<comment type="function">
    <text evidence="1">Polynucleotide 5'-kinase involved in rRNA processing.</text>
</comment>
<dbReference type="Gene3D" id="3.40.50.300">
    <property type="entry name" value="P-loop containing nucleotide triphosphate hydrolases"/>
    <property type="match status" value="1"/>
</dbReference>
<feature type="compositionally biased region" description="Basic and acidic residues" evidence="12">
    <location>
        <begin position="62"/>
        <end position="74"/>
    </location>
</feature>
<evidence type="ECO:0000256" key="1">
    <source>
        <dbReference type="ARBA" id="ARBA00003798"/>
    </source>
</evidence>
<evidence type="ECO:0000256" key="3">
    <source>
        <dbReference type="ARBA" id="ARBA00011003"/>
    </source>
</evidence>
<dbReference type="OrthoDB" id="4054781at2759"/>
<sequence>MPSKTGPVSAIAARRLKQKLASATSAASASESPADQGPPLKKTKASPARASSAVKNQSLPSRRGEDVKPKRDSARSSSRRQSGEEGYVIKAVDKLHGDDVEEGAEDEEVDAVSVVSEERDSDEAEAPSPARFENFLLGKTRLSKSNVAYSTDSAICVHLKMKMTLAIVGQYDLWVKRGVVSIMGAKLHPSPQLYRVYAPSTHSLPVIKCVAGIDDYAEIEIRSCQTGPRGLKSLSNLYQRIWNSKKASPAGVWQPESPMSFSILHSSSDDPLKRNLRPFHLDKKWSISIKALSQRGSALRVLTCGPKGSGKSTFNKYLLNHLLSPPPTQDGLNPFQDGVAYIDLDPGQPEFGPMGQVYLVHLKSPVLGPSFTHPIINNSKHASMIRAHHIGDNSPKVDPDHYIMAAMDLMHHYRILLQSYPQCPLIINYPGWIFGLGLEMATLLIKSLGLSDVVYMSEKGPMEVVEPLGMAAQEVGLPMTILPSQPLEFVARSSAQLRSMQTQSYFHSFPYQANGALWSDVPLCRTQPITVSYSGSSQGLFGIMVTGSHQDPAFLRDLLEGAVVGVVAIENLDAIAKPIDSMVEPNNDIANGSNTDNPDSSEDISMLDATNPDEQQHSPPPSPPPPQSPSNTPHPIITRTTHEKLPYLYVGNGTCTPLDPNKSHSLGLALIHSINPTTQTLDLYTPIPPSTIRATLEHGHKLVLVRGQLDNPNWAISEEYFAARAAQRRHRRVMQRAKAENESAGRKMDATTRAEYAGVAERLKERVHRARNVPWMKMVEDEGVDMKEVGVRDMWTLRKRAYPADSGSGSEGEY</sequence>
<evidence type="ECO:0000256" key="5">
    <source>
        <dbReference type="ARBA" id="ARBA00019824"/>
    </source>
</evidence>
<feature type="region of interest" description="Disordered" evidence="12">
    <location>
        <begin position="17"/>
        <end position="127"/>
    </location>
</feature>
<comment type="caution">
    <text evidence="14">The sequence shown here is derived from an EMBL/GenBank/DDBJ whole genome shotgun (WGS) entry which is preliminary data.</text>
</comment>
<evidence type="ECO:0000256" key="10">
    <source>
        <dbReference type="ARBA" id="ARBA00022840"/>
    </source>
</evidence>
<reference evidence="14 15" key="1">
    <citation type="submission" date="2017-10" db="EMBL/GenBank/DDBJ databases">
        <title>Comparative genomics in systemic dimorphic fungi from Ajellomycetaceae.</title>
        <authorList>
            <person name="Munoz J.F."/>
            <person name="Mcewen J.G."/>
            <person name="Clay O.K."/>
            <person name="Cuomo C.A."/>
        </authorList>
    </citation>
    <scope>NUCLEOTIDE SEQUENCE [LARGE SCALE GENOMIC DNA]</scope>
    <source>
        <strain evidence="14 15">UAMH7299</strain>
    </source>
</reference>
<feature type="compositionally biased region" description="Acidic residues" evidence="12">
    <location>
        <begin position="99"/>
        <end position="110"/>
    </location>
</feature>
<evidence type="ECO:0000313" key="14">
    <source>
        <dbReference type="EMBL" id="PGH18674.1"/>
    </source>
</evidence>
<evidence type="ECO:0000259" key="13">
    <source>
        <dbReference type="Pfam" id="PF16575"/>
    </source>
</evidence>
<evidence type="ECO:0000256" key="7">
    <source>
        <dbReference type="ARBA" id="ARBA00022679"/>
    </source>
</evidence>
<name>A0A2B7Y3J3_POLH7</name>
<proteinExistence type="inferred from homology"/>
<evidence type="ECO:0000256" key="8">
    <source>
        <dbReference type="ARBA" id="ARBA00022741"/>
    </source>
</evidence>
<keyword evidence="8" id="KW-0547">Nucleotide-binding</keyword>
<evidence type="ECO:0000256" key="9">
    <source>
        <dbReference type="ARBA" id="ARBA00022777"/>
    </source>
</evidence>
<dbReference type="GO" id="GO:0005730">
    <property type="term" value="C:nucleolus"/>
    <property type="evidence" value="ECO:0007669"/>
    <property type="project" value="UniProtKB-SubCell"/>
</dbReference>
<dbReference type="GO" id="GO:0000448">
    <property type="term" value="P:cleavage in ITS2 between 5.8S rRNA and LSU-rRNA of tricistronic rRNA transcript (SSU-rRNA, 5.8S rRNA, LSU-rRNA)"/>
    <property type="evidence" value="ECO:0007669"/>
    <property type="project" value="TreeGrafter"/>
</dbReference>
<feature type="compositionally biased region" description="Low complexity" evidence="12">
    <location>
        <begin position="21"/>
        <end position="34"/>
    </location>
</feature>
<keyword evidence="10" id="KW-0067">ATP-binding</keyword>
<evidence type="ECO:0000313" key="15">
    <source>
        <dbReference type="Proteomes" id="UP000224634"/>
    </source>
</evidence>
<comment type="similarity">
    <text evidence="3">Belongs to the Clp1 family. NOL9/GRC3 subfamily.</text>
</comment>
<dbReference type="PANTHER" id="PTHR12755:SF3">
    <property type="entry name" value="POLYNUCLEOTIDE 5'-HYDROXYL-KINASE NOL9"/>
    <property type="match status" value="1"/>
</dbReference>
<keyword evidence="6" id="KW-0698">rRNA processing</keyword>
<dbReference type="Pfam" id="PF16575">
    <property type="entry name" value="CLP1_P"/>
    <property type="match status" value="1"/>
</dbReference>
<dbReference type="AlphaFoldDB" id="A0A2B7Y3J3"/>
<keyword evidence="9" id="KW-0418">Kinase</keyword>
<evidence type="ECO:0000256" key="2">
    <source>
        <dbReference type="ARBA" id="ARBA00004604"/>
    </source>
</evidence>
<organism evidence="14 15">
    <name type="scientific">Polytolypa hystricis (strain UAMH7299)</name>
    <dbReference type="NCBI Taxonomy" id="1447883"/>
    <lineage>
        <taxon>Eukaryota</taxon>
        <taxon>Fungi</taxon>
        <taxon>Dikarya</taxon>
        <taxon>Ascomycota</taxon>
        <taxon>Pezizomycotina</taxon>
        <taxon>Eurotiomycetes</taxon>
        <taxon>Eurotiomycetidae</taxon>
        <taxon>Onygenales</taxon>
        <taxon>Onygenales incertae sedis</taxon>
        <taxon>Polytolypa</taxon>
    </lineage>
</organism>
<dbReference type="InterPro" id="IPR032319">
    <property type="entry name" value="CLP1_P"/>
</dbReference>
<dbReference type="PANTHER" id="PTHR12755">
    <property type="entry name" value="CLEAVAGE/POLYADENYLATION FACTOR IA SUBUNIT CLP1P"/>
    <property type="match status" value="1"/>
</dbReference>
<comment type="subcellular location">
    <subcellularLocation>
        <location evidence="2">Nucleus</location>
        <location evidence="2">Nucleolus</location>
    </subcellularLocation>
</comment>
<dbReference type="STRING" id="1447883.A0A2B7Y3J3"/>
<dbReference type="FunFam" id="3.40.50.300:FF:001156">
    <property type="entry name" value="Polynucleotide 5-hydroxyl-kinase grc3"/>
    <property type="match status" value="1"/>
</dbReference>
<dbReference type="GO" id="GO:0051731">
    <property type="term" value="F:polynucleotide 5'-hydroxyl-kinase activity"/>
    <property type="evidence" value="ECO:0007669"/>
    <property type="project" value="InterPro"/>
</dbReference>
<protein>
    <recommendedName>
        <fullName evidence="5">Polynucleotide 5'-hydroxyl-kinase GRC3</fullName>
    </recommendedName>
    <alternativeName>
        <fullName evidence="4">Polynucleotide 5'-hydroxyl-kinase grc3</fullName>
    </alternativeName>
</protein>
<keyword evidence="7" id="KW-0808">Transferase</keyword>
<feature type="region of interest" description="Disordered" evidence="12">
    <location>
        <begin position="584"/>
        <end position="637"/>
    </location>
</feature>
<keyword evidence="11" id="KW-0539">Nucleus</keyword>
<evidence type="ECO:0000256" key="12">
    <source>
        <dbReference type="SAM" id="MobiDB-lite"/>
    </source>
</evidence>
<feature type="compositionally biased region" description="Pro residues" evidence="12">
    <location>
        <begin position="618"/>
        <end position="628"/>
    </location>
</feature>